<organism evidence="1 2">
    <name type="scientific">Pandoravirus dulcis</name>
    <dbReference type="NCBI Taxonomy" id="1349409"/>
    <lineage>
        <taxon>Viruses</taxon>
        <taxon>Pandoravirus</taxon>
    </lineage>
</organism>
<gene>
    <name evidence="1" type="ORF">pdul_cds_351</name>
</gene>
<protein>
    <submittedName>
        <fullName evidence="1">Uncharacterized protein</fullName>
    </submittedName>
</protein>
<sequence>MQQQPALPTQRRVPRWRVPPALGTTARFGGPTTGVDALTQAMGRMAFVPLPTPTRRASRTAGARESRSQTAMLVAAVQRPQTADDGTTALLLGPEANDAYCPVESVETARGKAIATGADIGGTAYGRLLGAGTNARVYALVWPAAASDMPGFVGLDAPLAIKIPTSAIAAPGVTAQVGPFMAALPCWDRRRGDYACPIEVEAEALLSALAGGLFADGITPGVVVQVRAFVCPGPASQRALCLVQERLGVDAGGGGYVSTVERLPLFLDIVEGRPAGGLAGRARRIESAAVEVCVSVLHTLAIMQAAFGLNVLDVRPANLLLKVLTRGARYFRGADTAAASAFVLAWPSSAGPPPAPATGSAGSVINGAPRGTLRDGEAGVFVLPNRGWLAKVADMGMAAAYRVARLEPLRAGTSGTGSAHASLVTTVAVGTERSSERAAAALDRRAAAARAAYNAARERALGAGSSPVEASAEASAALTDAQVEAIVTLGQRLDERRAFGIEPRFVPGYDAHTLVATMADACMRWIGRVPPPIALLRDTLGYDIPGEGGGRPAPGAVSRHGPLDALDALYEAARTGRGDAGAYMAAYLPRGPDARAVLVEVPAGPVLLSGP</sequence>
<dbReference type="KEGG" id="vg:16512015"/>
<dbReference type="RefSeq" id="YP_008319040.1">
    <property type="nucleotide sequence ID" value="NC_021858.1"/>
</dbReference>
<proteinExistence type="predicted"/>
<evidence type="ECO:0000313" key="1">
    <source>
        <dbReference type="EMBL" id="AGO82371.1"/>
    </source>
</evidence>
<evidence type="ECO:0000313" key="2">
    <source>
        <dbReference type="Proteomes" id="UP000201566"/>
    </source>
</evidence>
<dbReference type="Proteomes" id="UP000201566">
    <property type="component" value="Segment"/>
</dbReference>
<dbReference type="EMBL" id="KC977570">
    <property type="protein sequence ID" value="AGO82371.1"/>
    <property type="molecule type" value="Genomic_DNA"/>
</dbReference>
<name>S4VWB4_9VIRU</name>
<accession>S4VWB4</accession>
<dbReference type="GeneID" id="16512015"/>
<reference evidence="1 2" key="1">
    <citation type="journal article" date="2013" name="Science">
        <title>Pandoraviruses: amoeba viruses with genomes up to 2.5 Mb reaching that of parasitic eukaryotes.</title>
        <authorList>
            <person name="Philippe N."/>
            <person name="Legendre M."/>
            <person name="Doutre G."/>
            <person name="Coute Y."/>
            <person name="Poirot O."/>
            <person name="Lescot M."/>
            <person name="Arslan D."/>
            <person name="Seltzer V."/>
            <person name="Bertaux L."/>
            <person name="Bruley C."/>
            <person name="Garin J."/>
            <person name="Claverie J.M."/>
            <person name="Abergel C."/>
        </authorList>
    </citation>
    <scope>NUCLEOTIDE SEQUENCE [LARGE SCALE GENOMIC DNA]</scope>
    <source>
        <strain evidence="1">Melbourne</strain>
    </source>
</reference>